<sequence>MIQQILTLHITHRHSHPHQLQILACIFQRVQKLSRRQGTLQHPIITGSILLNRTSTAVIEATNMNLLDFRGITRVQRHSEKNDIDTELSTDSMCVISALAFWRISVASVMLPINRFSRTRYGTTKQTHRIPPKPLKPLPTKSTRIFRTQRLLCYLTDHVAILTELETELHSEKSSV</sequence>
<protein>
    <submittedName>
        <fullName evidence="1">Uncharacterized protein</fullName>
    </submittedName>
</protein>
<evidence type="ECO:0000313" key="1">
    <source>
        <dbReference type="EMBL" id="KAG6638526.1"/>
    </source>
</evidence>
<comment type="caution">
    <text evidence="1">The sequence shown here is derived from an EMBL/GenBank/DDBJ whole genome shotgun (WGS) entry which is preliminary data.</text>
</comment>
<accession>A0A8T1P245</accession>
<gene>
    <name evidence="1" type="ORF">CIPAW_10G040900</name>
</gene>
<dbReference type="EMBL" id="CM031818">
    <property type="protein sequence ID" value="KAG6638526.1"/>
    <property type="molecule type" value="Genomic_DNA"/>
</dbReference>
<reference evidence="1" key="1">
    <citation type="submission" date="2020-12" db="EMBL/GenBank/DDBJ databases">
        <title>WGS assembly of Carya illinoinensis cv. Pawnee.</title>
        <authorList>
            <person name="Platts A."/>
            <person name="Shu S."/>
            <person name="Wright S."/>
            <person name="Barry K."/>
            <person name="Edger P."/>
            <person name="Pires J.C."/>
            <person name="Schmutz J."/>
        </authorList>
    </citation>
    <scope>NUCLEOTIDE SEQUENCE</scope>
    <source>
        <tissue evidence="1">Leaf</tissue>
    </source>
</reference>
<dbReference type="Proteomes" id="UP000811609">
    <property type="component" value="Chromosome 10"/>
</dbReference>
<proteinExistence type="predicted"/>
<dbReference type="AlphaFoldDB" id="A0A8T1P245"/>
<keyword evidence="2" id="KW-1185">Reference proteome</keyword>
<organism evidence="1 2">
    <name type="scientific">Carya illinoinensis</name>
    <name type="common">Pecan</name>
    <dbReference type="NCBI Taxonomy" id="32201"/>
    <lineage>
        <taxon>Eukaryota</taxon>
        <taxon>Viridiplantae</taxon>
        <taxon>Streptophyta</taxon>
        <taxon>Embryophyta</taxon>
        <taxon>Tracheophyta</taxon>
        <taxon>Spermatophyta</taxon>
        <taxon>Magnoliopsida</taxon>
        <taxon>eudicotyledons</taxon>
        <taxon>Gunneridae</taxon>
        <taxon>Pentapetalae</taxon>
        <taxon>rosids</taxon>
        <taxon>fabids</taxon>
        <taxon>Fagales</taxon>
        <taxon>Juglandaceae</taxon>
        <taxon>Carya</taxon>
    </lineage>
</organism>
<name>A0A8T1P245_CARIL</name>
<evidence type="ECO:0000313" key="2">
    <source>
        <dbReference type="Proteomes" id="UP000811609"/>
    </source>
</evidence>